<dbReference type="Pfam" id="PF00561">
    <property type="entry name" value="Abhydrolase_1"/>
    <property type="match status" value="1"/>
</dbReference>
<evidence type="ECO:0000313" key="2">
    <source>
        <dbReference type="EMBL" id="MFC3226540.1"/>
    </source>
</evidence>
<protein>
    <submittedName>
        <fullName evidence="2">Alpha/beta hydrolase</fullName>
    </submittedName>
</protein>
<comment type="caution">
    <text evidence="2">The sequence shown here is derived from an EMBL/GenBank/DDBJ whole genome shotgun (WGS) entry which is preliminary data.</text>
</comment>
<dbReference type="InterPro" id="IPR029058">
    <property type="entry name" value="AB_hydrolase_fold"/>
</dbReference>
<dbReference type="Gene3D" id="3.40.50.1820">
    <property type="entry name" value="alpha/beta hydrolase"/>
    <property type="match status" value="1"/>
</dbReference>
<dbReference type="PANTHER" id="PTHR43798:SF33">
    <property type="entry name" value="HYDROLASE, PUTATIVE (AFU_ORTHOLOGUE AFUA_2G14860)-RELATED"/>
    <property type="match status" value="1"/>
</dbReference>
<dbReference type="Proteomes" id="UP001595528">
    <property type="component" value="Unassembled WGS sequence"/>
</dbReference>
<organism evidence="2 3">
    <name type="scientific">Marinibaculum pumilum</name>
    <dbReference type="NCBI Taxonomy" id="1766165"/>
    <lineage>
        <taxon>Bacteria</taxon>
        <taxon>Pseudomonadati</taxon>
        <taxon>Pseudomonadota</taxon>
        <taxon>Alphaproteobacteria</taxon>
        <taxon>Rhodospirillales</taxon>
        <taxon>Rhodospirillaceae</taxon>
        <taxon>Marinibaculum</taxon>
    </lineage>
</organism>
<name>A0ABV7KW31_9PROT</name>
<dbReference type="InterPro" id="IPR000073">
    <property type="entry name" value="AB_hydrolase_1"/>
</dbReference>
<dbReference type="RefSeq" id="WP_379898567.1">
    <property type="nucleotide sequence ID" value="NZ_JBHRTR010000014.1"/>
</dbReference>
<dbReference type="SUPFAM" id="SSF53474">
    <property type="entry name" value="alpha/beta-Hydrolases"/>
    <property type="match status" value="1"/>
</dbReference>
<dbReference type="EMBL" id="JBHRTR010000014">
    <property type="protein sequence ID" value="MFC3226540.1"/>
    <property type="molecule type" value="Genomic_DNA"/>
</dbReference>
<proteinExistence type="predicted"/>
<evidence type="ECO:0000259" key="1">
    <source>
        <dbReference type="Pfam" id="PF00561"/>
    </source>
</evidence>
<dbReference type="PANTHER" id="PTHR43798">
    <property type="entry name" value="MONOACYLGLYCEROL LIPASE"/>
    <property type="match status" value="1"/>
</dbReference>
<sequence length="318" mass="33942">MTDSQLRILSLPGSAADGGRSWQPRLELMAQRPVTAERSLPVLYVHGATFPCATSIFFRLGGWSWADSLNAAGFSIWGLDFAGFGRSERYPEMGPDSPPAGTPLGRAPDAVRQLERAVRAIVAETGAARVQIVAHSWGTIVAGRFAGQCPDLVDRLVLFGPIARREALPGMPSLAPWRYLTVREQRDRFVEDVPPGEAEVLAAADFPAWADLYLAADPTSGARSPPSVKTPNGPVADIMSAWSGDLAYDPAAIPAPVLIVCGAWDSLCGAADIAWLRQALTGAPEVRTVTVPKATHLMHLESGRTALHAATTDFLRQG</sequence>
<feature type="domain" description="AB hydrolase-1" evidence="1">
    <location>
        <begin position="59"/>
        <end position="301"/>
    </location>
</feature>
<keyword evidence="3" id="KW-1185">Reference proteome</keyword>
<keyword evidence="2" id="KW-0378">Hydrolase</keyword>
<evidence type="ECO:0000313" key="3">
    <source>
        <dbReference type="Proteomes" id="UP001595528"/>
    </source>
</evidence>
<gene>
    <name evidence="2" type="ORF">ACFOGJ_04820</name>
</gene>
<reference evidence="3" key="1">
    <citation type="journal article" date="2019" name="Int. J. Syst. Evol. Microbiol.">
        <title>The Global Catalogue of Microorganisms (GCM) 10K type strain sequencing project: providing services to taxonomists for standard genome sequencing and annotation.</title>
        <authorList>
            <consortium name="The Broad Institute Genomics Platform"/>
            <consortium name="The Broad Institute Genome Sequencing Center for Infectious Disease"/>
            <person name="Wu L."/>
            <person name="Ma J."/>
        </authorList>
    </citation>
    <scope>NUCLEOTIDE SEQUENCE [LARGE SCALE GENOMIC DNA]</scope>
    <source>
        <strain evidence="3">KCTC 42964</strain>
    </source>
</reference>
<dbReference type="InterPro" id="IPR050266">
    <property type="entry name" value="AB_hydrolase_sf"/>
</dbReference>
<dbReference type="GO" id="GO:0016787">
    <property type="term" value="F:hydrolase activity"/>
    <property type="evidence" value="ECO:0007669"/>
    <property type="project" value="UniProtKB-KW"/>
</dbReference>
<accession>A0ABV7KW31</accession>